<dbReference type="InParanoid" id="A0A218ZJ63"/>
<dbReference type="Proteomes" id="UP000242519">
    <property type="component" value="Unassembled WGS sequence"/>
</dbReference>
<keyword evidence="2" id="KW-0812">Transmembrane</keyword>
<dbReference type="EMBL" id="MZNU01000006">
    <property type="protein sequence ID" value="OWP07375.1"/>
    <property type="molecule type" value="Genomic_DNA"/>
</dbReference>
<evidence type="ECO:0000256" key="2">
    <source>
        <dbReference type="SAM" id="Phobius"/>
    </source>
</evidence>
<feature type="region of interest" description="Disordered" evidence="1">
    <location>
        <begin position="491"/>
        <end position="558"/>
    </location>
</feature>
<feature type="compositionally biased region" description="Low complexity" evidence="1">
    <location>
        <begin position="577"/>
        <end position="636"/>
    </location>
</feature>
<gene>
    <name evidence="3" type="ORF">B2J93_6154</name>
</gene>
<feature type="region of interest" description="Disordered" evidence="1">
    <location>
        <begin position="1"/>
        <end position="35"/>
    </location>
</feature>
<reference evidence="3 4" key="1">
    <citation type="submission" date="2017-04" db="EMBL/GenBank/DDBJ databases">
        <title>Draft genome sequence of Marssonina coronaria NL1: causal agent of apple blotch.</title>
        <authorList>
            <person name="Cheng Q."/>
        </authorList>
    </citation>
    <scope>NUCLEOTIDE SEQUENCE [LARGE SCALE GENOMIC DNA]</scope>
    <source>
        <strain evidence="3 4">NL1</strain>
    </source>
</reference>
<feature type="compositionally biased region" description="Polar residues" evidence="1">
    <location>
        <begin position="13"/>
        <end position="30"/>
    </location>
</feature>
<feature type="region of interest" description="Disordered" evidence="1">
    <location>
        <begin position="666"/>
        <end position="686"/>
    </location>
</feature>
<accession>A0A218ZJ63</accession>
<keyword evidence="2" id="KW-1133">Transmembrane helix</keyword>
<name>A0A218ZJ63_9HELO</name>
<organism evidence="3 4">
    <name type="scientific">Diplocarpon coronariae</name>
    <dbReference type="NCBI Taxonomy" id="2795749"/>
    <lineage>
        <taxon>Eukaryota</taxon>
        <taxon>Fungi</taxon>
        <taxon>Dikarya</taxon>
        <taxon>Ascomycota</taxon>
        <taxon>Pezizomycotina</taxon>
        <taxon>Leotiomycetes</taxon>
        <taxon>Helotiales</taxon>
        <taxon>Drepanopezizaceae</taxon>
        <taxon>Diplocarpon</taxon>
    </lineage>
</organism>
<proteinExistence type="predicted"/>
<feature type="region of interest" description="Disordered" evidence="1">
    <location>
        <begin position="63"/>
        <end position="105"/>
    </location>
</feature>
<feature type="region of interest" description="Disordered" evidence="1">
    <location>
        <begin position="577"/>
        <end position="638"/>
    </location>
</feature>
<feature type="compositionally biased region" description="Low complexity" evidence="1">
    <location>
        <begin position="271"/>
        <end position="315"/>
    </location>
</feature>
<feature type="region of interest" description="Disordered" evidence="1">
    <location>
        <begin position="432"/>
        <end position="454"/>
    </location>
</feature>
<evidence type="ECO:0000313" key="4">
    <source>
        <dbReference type="Proteomes" id="UP000242519"/>
    </source>
</evidence>
<evidence type="ECO:0000313" key="3">
    <source>
        <dbReference type="EMBL" id="OWP07375.1"/>
    </source>
</evidence>
<evidence type="ECO:0000256" key="1">
    <source>
        <dbReference type="SAM" id="MobiDB-lite"/>
    </source>
</evidence>
<feature type="compositionally biased region" description="Polar residues" evidence="1">
    <location>
        <begin position="246"/>
        <end position="270"/>
    </location>
</feature>
<dbReference type="OrthoDB" id="5427732at2759"/>
<keyword evidence="4" id="KW-1185">Reference proteome</keyword>
<feature type="compositionally biased region" description="Low complexity" evidence="1">
    <location>
        <begin position="231"/>
        <end position="245"/>
    </location>
</feature>
<sequence>MRPLLKRAHLSPLATNTPHQSTSLEASASHPTRRSLPPSFVGCPFATSIVALYLTLSPLKHSSSSTAQPMSSQENMSPANTDPEKAALDSAHTSASPASKTDESTLLKQEVAVPKPPMARQCPLLVLLLLAILAVTFVSASHGRAIVRGLRCGESKRHFQELLNSVDAAALHKVLHEHASESRYQHGIYQDDRTAMEALHQEDADVATSLVELARRQAGNTTVVTATETSIRVSTSTSVVDPSTTAPGTTSQSRVTDPTTTAPGSTSQSQAITRTPATSAAPTTQAPDLTTSATTPPANPTSAPTTAAAAPSKSAGQSTNGTFLGGSAAYPFAPPIPVPTLSSARHVQNSSYVPPTAIPSFASYVLFQNVSESSSSAVSSSFTYAPPVLSSILVVQNKTTALPTPHSTYLPPVNPPPFYNTTVPNLTSVYTSCSNSSSTLPPPMNSLPHSAPAQNSSVVSTSAIPNFAGPDTTAAPYSSVQDNTFILNSPVSDSCTSSSSSNSSSPQTAMSSPSGHSFNNSTSGASPTPSSPAGTATPSSDSPVSSAASATPSTSGSGIFTSSTTVVQQSTSVAVQSSTTSQASSNGATVDSSPSSTPVTQGSTSGTSTSGTSTSGTSTSGSSTSGSPTSDTPRSTHSITQQTIYTTTFANGKVATVTQVTVVPGQVDETGSSGGSKTTTAKGSLQTNGAETVKHVGLSGVLGALGLVVAGVL</sequence>
<feature type="region of interest" description="Disordered" evidence="1">
    <location>
        <begin position="231"/>
        <end position="320"/>
    </location>
</feature>
<dbReference type="STRING" id="503106.A0A218ZJ63"/>
<feature type="transmembrane region" description="Helical" evidence="2">
    <location>
        <begin position="124"/>
        <end position="142"/>
    </location>
</feature>
<feature type="compositionally biased region" description="Low complexity" evidence="1">
    <location>
        <begin position="63"/>
        <end position="72"/>
    </location>
</feature>
<protein>
    <submittedName>
        <fullName evidence="3">Uncharacterized protein</fullName>
    </submittedName>
</protein>
<feature type="compositionally biased region" description="Low complexity" evidence="1">
    <location>
        <begin position="675"/>
        <end position="684"/>
    </location>
</feature>
<keyword evidence="2" id="KW-0472">Membrane</keyword>
<comment type="caution">
    <text evidence="3">The sequence shown here is derived from an EMBL/GenBank/DDBJ whole genome shotgun (WGS) entry which is preliminary data.</text>
</comment>
<feature type="compositionally biased region" description="Low complexity" evidence="1">
    <location>
        <begin position="521"/>
        <end position="558"/>
    </location>
</feature>
<dbReference type="AlphaFoldDB" id="A0A218ZJ63"/>
<feature type="compositionally biased region" description="Low complexity" evidence="1">
    <location>
        <begin position="491"/>
        <end position="514"/>
    </location>
</feature>